<dbReference type="PATRIC" id="fig|316.97.peg.4433"/>
<evidence type="ECO:0000256" key="5">
    <source>
        <dbReference type="ARBA" id="ARBA00022547"/>
    </source>
</evidence>
<dbReference type="Gene3D" id="1.20.5.620">
    <property type="entry name" value="F1F0 ATP synthase subunit B, membrane domain"/>
    <property type="match status" value="1"/>
</dbReference>
<evidence type="ECO:0000256" key="13">
    <source>
        <dbReference type="ARBA" id="ARBA00025614"/>
    </source>
</evidence>
<keyword evidence="3 16" id="KW-1003">Cell membrane</keyword>
<dbReference type="CDD" id="cd06503">
    <property type="entry name" value="ATP-synt_Fo_b"/>
    <property type="match status" value="1"/>
</dbReference>
<sequence length="156" mass="17172">MNINLTLFGQTLAFAIFVWFCMKLVWPPITAAMAARQKKIAEGLDAAGRAQQDLKLAQDKVSNTLRETKEQAAQIIEQANKHANAIIEEAKQQARTEGERLVAGARAEIEQEVNRARDQLRSQVAALAVAGAEKILESQVDAKVHNELVEKLASQL</sequence>
<evidence type="ECO:0000256" key="7">
    <source>
        <dbReference type="ARBA" id="ARBA00022781"/>
    </source>
</evidence>
<dbReference type="InterPro" id="IPR050059">
    <property type="entry name" value="ATP_synthase_B_chain"/>
</dbReference>
<dbReference type="FunFam" id="1.20.5.620:FF:000001">
    <property type="entry name" value="ATP synthase subunit b"/>
    <property type="match status" value="1"/>
</dbReference>
<keyword evidence="4" id="KW-0997">Cell inner membrane</keyword>
<dbReference type="SUPFAM" id="SSF81573">
    <property type="entry name" value="F1F0 ATP synthase subunit B, membrane domain"/>
    <property type="match status" value="1"/>
</dbReference>
<gene>
    <name evidence="16" type="primary">atpF</name>
    <name evidence="18" type="ORF">UIB01_22145</name>
</gene>
<keyword evidence="18" id="KW-0378">Hydrolase</keyword>
<comment type="function">
    <text evidence="12 16">F(1)F(0) ATP synthase produces ATP from ADP in the presence of a proton or sodium gradient. F-type ATPases consist of two structural domains, F(1) containing the extramembraneous catalytic core and F(0) containing the membrane proton channel, linked together by a central stalk and a peripheral stalk. During catalysis, ATP synthesis in the catalytic domain of F(1) is coupled via a rotary mechanism of the central stalk subunits to proton translocation.</text>
</comment>
<evidence type="ECO:0000256" key="16">
    <source>
        <dbReference type="HAMAP-Rule" id="MF_01398"/>
    </source>
</evidence>
<evidence type="ECO:0000256" key="12">
    <source>
        <dbReference type="ARBA" id="ARBA00025198"/>
    </source>
</evidence>
<keyword evidence="8 16" id="KW-1133">Transmembrane helix</keyword>
<evidence type="ECO:0000256" key="10">
    <source>
        <dbReference type="ARBA" id="ARBA00023136"/>
    </source>
</evidence>
<evidence type="ECO:0000256" key="6">
    <source>
        <dbReference type="ARBA" id="ARBA00022692"/>
    </source>
</evidence>
<dbReference type="Proteomes" id="UP000025238">
    <property type="component" value="Chromosome"/>
</dbReference>
<dbReference type="GO" id="GO:0046933">
    <property type="term" value="F:proton-transporting ATP synthase activity, rotational mechanism"/>
    <property type="evidence" value="ECO:0007669"/>
    <property type="project" value="UniProtKB-UniRule"/>
</dbReference>
<comment type="function">
    <text evidence="13">Component of the F(0) channel, it forms part of the peripheral stalk, linking F(1) to F(0). The b'-subunit is a diverged and duplicated form of b found in plants and photosynthetic bacteria.</text>
</comment>
<reference evidence="18 19" key="1">
    <citation type="submission" date="2014-03" db="EMBL/GenBank/DDBJ databases">
        <title>Complete genome sequence of Pseudomonas stutzeri 19SMN4.</title>
        <authorList>
            <person name="Brunet-Galmes I."/>
            <person name="Nogales B."/>
            <person name="Busquets A."/>
            <person name="Pena A."/>
            <person name="Gomila M."/>
            <person name="Garcia-Valdes E."/>
            <person name="Lalucat J."/>
            <person name="Bennasar A."/>
            <person name="Bosch R."/>
        </authorList>
    </citation>
    <scope>NUCLEOTIDE SEQUENCE [LARGE SCALE GENOMIC DNA]</scope>
    <source>
        <strain evidence="18 19">19SMN4</strain>
    </source>
</reference>
<keyword evidence="2 16" id="KW-0813">Transport</keyword>
<name>A0A023WZ15_STUST</name>
<keyword evidence="5 16" id="KW-0138">CF(0)</keyword>
<dbReference type="AlphaFoldDB" id="A0A023WZ15"/>
<dbReference type="PANTHER" id="PTHR33445">
    <property type="entry name" value="ATP SYNTHASE SUBUNIT B', CHLOROPLASTIC"/>
    <property type="match status" value="1"/>
</dbReference>
<dbReference type="HAMAP" id="MF_01398">
    <property type="entry name" value="ATP_synth_b_bprime"/>
    <property type="match status" value="1"/>
</dbReference>
<evidence type="ECO:0000256" key="2">
    <source>
        <dbReference type="ARBA" id="ARBA00022448"/>
    </source>
</evidence>
<dbReference type="InterPro" id="IPR028987">
    <property type="entry name" value="ATP_synth_B-like_membr_sf"/>
</dbReference>
<evidence type="ECO:0000313" key="18">
    <source>
        <dbReference type="EMBL" id="AHY45039.1"/>
    </source>
</evidence>
<evidence type="ECO:0000256" key="11">
    <source>
        <dbReference type="ARBA" id="ARBA00023310"/>
    </source>
</evidence>
<dbReference type="PANTHER" id="PTHR33445:SF1">
    <property type="entry name" value="ATP SYNTHASE SUBUNIT B"/>
    <property type="match status" value="1"/>
</dbReference>
<evidence type="ECO:0000256" key="8">
    <source>
        <dbReference type="ARBA" id="ARBA00022989"/>
    </source>
</evidence>
<proteinExistence type="inferred from homology"/>
<evidence type="ECO:0000256" key="9">
    <source>
        <dbReference type="ARBA" id="ARBA00023065"/>
    </source>
</evidence>
<comment type="similarity">
    <text evidence="1 16 17">Belongs to the ATPase B chain family.</text>
</comment>
<dbReference type="GO" id="GO:0045259">
    <property type="term" value="C:proton-transporting ATP synthase complex"/>
    <property type="evidence" value="ECO:0007669"/>
    <property type="project" value="UniProtKB-KW"/>
</dbReference>
<keyword evidence="7 16" id="KW-0375">Hydrogen ion transport</keyword>
<dbReference type="NCBIfam" id="TIGR01144">
    <property type="entry name" value="ATP_synt_b"/>
    <property type="match status" value="1"/>
</dbReference>
<keyword evidence="10 16" id="KW-0472">Membrane</keyword>
<evidence type="ECO:0000256" key="4">
    <source>
        <dbReference type="ARBA" id="ARBA00022519"/>
    </source>
</evidence>
<feature type="transmembrane region" description="Helical" evidence="16">
    <location>
        <begin position="6"/>
        <end position="26"/>
    </location>
</feature>
<dbReference type="GO" id="GO:0046961">
    <property type="term" value="F:proton-transporting ATPase activity, rotational mechanism"/>
    <property type="evidence" value="ECO:0007669"/>
    <property type="project" value="TreeGrafter"/>
</dbReference>
<dbReference type="EMBL" id="CP007509">
    <property type="protein sequence ID" value="AHY45039.1"/>
    <property type="molecule type" value="Genomic_DNA"/>
</dbReference>
<dbReference type="InterPro" id="IPR002146">
    <property type="entry name" value="ATP_synth_b/b'su_bac/chlpt"/>
</dbReference>
<dbReference type="Pfam" id="PF00430">
    <property type="entry name" value="ATP-synt_B"/>
    <property type="match status" value="1"/>
</dbReference>
<organism evidence="18 19">
    <name type="scientific">Stutzerimonas stutzeri</name>
    <name type="common">Pseudomonas stutzeri</name>
    <dbReference type="NCBI Taxonomy" id="316"/>
    <lineage>
        <taxon>Bacteria</taxon>
        <taxon>Pseudomonadati</taxon>
        <taxon>Pseudomonadota</taxon>
        <taxon>Gammaproteobacteria</taxon>
        <taxon>Pseudomonadales</taxon>
        <taxon>Pseudomonadaceae</taxon>
        <taxon>Stutzerimonas</taxon>
    </lineage>
</organism>
<evidence type="ECO:0000256" key="17">
    <source>
        <dbReference type="RuleBase" id="RU003848"/>
    </source>
</evidence>
<evidence type="ECO:0000256" key="1">
    <source>
        <dbReference type="ARBA" id="ARBA00005513"/>
    </source>
</evidence>
<dbReference type="KEGG" id="pstu:UIB01_22145"/>
<evidence type="ECO:0000313" key="19">
    <source>
        <dbReference type="Proteomes" id="UP000025238"/>
    </source>
</evidence>
<comment type="subcellular location">
    <subcellularLocation>
        <location evidence="16">Cell membrane</location>
        <topology evidence="16">Single-pass membrane protein</topology>
    </subcellularLocation>
    <subcellularLocation>
        <location evidence="15">Endomembrane system</location>
        <topology evidence="15">Single-pass membrane protein</topology>
    </subcellularLocation>
</comment>
<comment type="subunit">
    <text evidence="14">F-type ATPases have 2 components, F(1) - the catalytic core - and F(0) - the membrane proton channel. F(1) has five subunits: alpha(3), beta(3), gamma(1), delta(1), epsilon(1). F(0) has four main subunits: a(1), b(2) and c(10-14). The alpha and beta chains form an alternating ring which encloses part of the gamma chain. F(1) is attached to F(0) by a central stalk formed by the gamma and epsilon chains, while a peripheral stalk is formed by the delta and b chains.</text>
</comment>
<dbReference type="GO" id="GO:0005886">
    <property type="term" value="C:plasma membrane"/>
    <property type="evidence" value="ECO:0007669"/>
    <property type="project" value="UniProtKB-SubCell"/>
</dbReference>
<evidence type="ECO:0000256" key="3">
    <source>
        <dbReference type="ARBA" id="ARBA00022475"/>
    </source>
</evidence>
<evidence type="ECO:0000256" key="14">
    <source>
        <dbReference type="ARBA" id="ARBA00026054"/>
    </source>
</evidence>
<dbReference type="NCBIfam" id="NF004411">
    <property type="entry name" value="PRK05759.1-2"/>
    <property type="match status" value="1"/>
</dbReference>
<evidence type="ECO:0000256" key="15">
    <source>
        <dbReference type="ARBA" id="ARBA00037847"/>
    </source>
</evidence>
<protein>
    <recommendedName>
        <fullName evidence="16">ATP synthase subunit b</fullName>
    </recommendedName>
    <alternativeName>
        <fullName evidence="16">ATP synthase F(0) sector subunit b</fullName>
    </alternativeName>
    <alternativeName>
        <fullName evidence="16">ATPase subunit I</fullName>
    </alternativeName>
    <alternativeName>
        <fullName evidence="16">F-type ATPase subunit b</fullName>
        <shortName evidence="16">F-ATPase subunit b</shortName>
    </alternativeName>
</protein>
<accession>A0A023WZ15</accession>
<keyword evidence="11 16" id="KW-0066">ATP synthesis</keyword>
<dbReference type="GO" id="GO:0016787">
    <property type="term" value="F:hydrolase activity"/>
    <property type="evidence" value="ECO:0007669"/>
    <property type="project" value="UniProtKB-KW"/>
</dbReference>
<dbReference type="OrthoDB" id="9788020at2"/>
<keyword evidence="9 16" id="KW-0406">Ion transport</keyword>
<keyword evidence="6 16" id="KW-0812">Transmembrane</keyword>
<dbReference type="InterPro" id="IPR005864">
    <property type="entry name" value="ATP_synth_F0_bsu_bac"/>
</dbReference>
<comment type="subunit">
    <text evidence="16">F-type ATPases have 2 components, F(1) - the catalytic core - and F(0) - the membrane proton channel. F(1) has five subunits: alpha(3), beta(3), gamma(1), delta(1), epsilon(1). F(0) has three main subunits: a(1), b(2) and c(10-14). The alpha and beta chains form an alternating ring which encloses part of the gamma chain. F(1) is attached to F(0) by a central stalk formed by the gamma and epsilon chains, while a peripheral stalk is formed by the delta and b chains.</text>
</comment>
<dbReference type="GO" id="GO:0012505">
    <property type="term" value="C:endomembrane system"/>
    <property type="evidence" value="ECO:0007669"/>
    <property type="project" value="UniProtKB-SubCell"/>
</dbReference>